<dbReference type="Proteomes" id="UP001234297">
    <property type="component" value="Chromosome 4"/>
</dbReference>
<reference evidence="1 2" key="1">
    <citation type="journal article" date="2022" name="Hortic Res">
        <title>A haplotype resolved chromosomal level avocado genome allows analysis of novel avocado genes.</title>
        <authorList>
            <person name="Nath O."/>
            <person name="Fletcher S.J."/>
            <person name="Hayward A."/>
            <person name="Shaw L.M."/>
            <person name="Masouleh A.K."/>
            <person name="Furtado A."/>
            <person name="Henry R.J."/>
            <person name="Mitter N."/>
        </authorList>
    </citation>
    <scope>NUCLEOTIDE SEQUENCE [LARGE SCALE GENOMIC DNA]</scope>
    <source>
        <strain evidence="2">cv. Hass</strain>
    </source>
</reference>
<evidence type="ECO:0000313" key="1">
    <source>
        <dbReference type="EMBL" id="KAJ8619175.1"/>
    </source>
</evidence>
<sequence length="266" mass="30425">MPLRVPVGWWIASDPTPPWPFIGGSLQALDNAFSWAVKYSLKVIIDLHAAPGSQNGWEHSGARDGFQDWGETDANIQQTVDIIDFLTARYAKNPSLIAIELINEPLSPHVSLESLTKYYKAGYNAVRKHSSTAYVIMSNRLGPANHQELFPLASGRNRTVIDVHYYSFFDSVFLNMTVKANIDFIYTNRSAQLNAMTTSNGPKTFIGEWVAEWKVEGAKKEDYQRFAKVQMDVYSRATFGWAYWTFKNVKNHWSLEWMIKNNYIRL</sequence>
<accession>A0ACC2KDH5</accession>
<organism evidence="1 2">
    <name type="scientific">Persea americana</name>
    <name type="common">Avocado</name>
    <dbReference type="NCBI Taxonomy" id="3435"/>
    <lineage>
        <taxon>Eukaryota</taxon>
        <taxon>Viridiplantae</taxon>
        <taxon>Streptophyta</taxon>
        <taxon>Embryophyta</taxon>
        <taxon>Tracheophyta</taxon>
        <taxon>Spermatophyta</taxon>
        <taxon>Magnoliopsida</taxon>
        <taxon>Magnoliidae</taxon>
        <taxon>Laurales</taxon>
        <taxon>Lauraceae</taxon>
        <taxon>Persea</taxon>
    </lineage>
</organism>
<evidence type="ECO:0000313" key="2">
    <source>
        <dbReference type="Proteomes" id="UP001234297"/>
    </source>
</evidence>
<gene>
    <name evidence="1" type="ORF">MRB53_015361</name>
</gene>
<dbReference type="EMBL" id="CM056812">
    <property type="protein sequence ID" value="KAJ8619175.1"/>
    <property type="molecule type" value="Genomic_DNA"/>
</dbReference>
<name>A0ACC2KDH5_PERAE</name>
<proteinExistence type="predicted"/>
<keyword evidence="2" id="KW-1185">Reference proteome</keyword>
<protein>
    <submittedName>
        <fullName evidence="1">Uncharacterized protein</fullName>
    </submittedName>
</protein>
<comment type="caution">
    <text evidence="1">The sequence shown here is derived from an EMBL/GenBank/DDBJ whole genome shotgun (WGS) entry which is preliminary data.</text>
</comment>